<proteinExistence type="predicted"/>
<sequence>MLRNRVKIAASHYDYAKAAKSLDGSIEEEEDLLLAEHQADKGHPLTLAPSPEDPDSSEDEDDEEDPEEGDYHSFEEHGVKDPFDDALDSAESSDKDHRRHDKKLNLGPLKKFQEIKTQEDYEDQLIKLVSVTVAQLGWNLDPISVGWTKTGMRVGINLVRKRSESVSDGGSTSDGEPVNGVLRSQEPAVPRPQELTAFYDVMMIKLEQGIKFPKKNGKGWMELSFKTPGLDSDLLKKFCEKSLDEGEVVKSLLTELRLYSMVHKYCNYP</sequence>
<feature type="region of interest" description="Disordered" evidence="1">
    <location>
        <begin position="163"/>
        <end position="186"/>
    </location>
</feature>
<feature type="compositionally biased region" description="Acidic residues" evidence="1">
    <location>
        <begin position="52"/>
        <end position="68"/>
    </location>
</feature>
<protein>
    <submittedName>
        <fullName evidence="2">Phosphoprotein</fullName>
    </submittedName>
</protein>
<organism evidence="2">
    <name type="scientific">Tongren Rhabd tick virus 2</name>
    <dbReference type="NCBI Taxonomy" id="2972336"/>
    <lineage>
        <taxon>Viruses</taxon>
        <taxon>Riboviria</taxon>
        <taxon>Orthornavirae</taxon>
        <taxon>Negarnaviricota</taxon>
        <taxon>Haploviricotina</taxon>
        <taxon>Monjiviricetes</taxon>
        <taxon>Mononegavirales</taxon>
        <taxon>Rhabdoviridae</taxon>
        <taxon>Alpharhabdovirinae</taxon>
        <taxon>Ledantevirus</taxon>
        <taxon>Ledantevirus tongren</taxon>
    </lineage>
</organism>
<accession>A0A9E7V2C8</accession>
<dbReference type="EMBL" id="ON746534">
    <property type="protein sequence ID" value="UYL95627.1"/>
    <property type="molecule type" value="Viral_cRNA"/>
</dbReference>
<feature type="region of interest" description="Disordered" evidence="1">
    <location>
        <begin position="17"/>
        <end position="102"/>
    </location>
</feature>
<evidence type="ECO:0000313" key="2">
    <source>
        <dbReference type="EMBL" id="UYL95627.1"/>
    </source>
</evidence>
<name>A0A9E7V2C8_9RHAB</name>
<feature type="compositionally biased region" description="Basic and acidic residues" evidence="1">
    <location>
        <begin position="69"/>
        <end position="83"/>
    </location>
</feature>
<evidence type="ECO:0000256" key="1">
    <source>
        <dbReference type="SAM" id="MobiDB-lite"/>
    </source>
</evidence>
<reference evidence="2" key="1">
    <citation type="submission" date="2022-05" db="EMBL/GenBank/DDBJ databases">
        <authorList>
            <person name="Cao W."/>
            <person name="Jia N."/>
            <person name="Lam T.T.-Y."/>
            <person name="Ni X."/>
            <person name="Liu J."/>
        </authorList>
    </citation>
    <scope>NUCLEOTIDE SEQUENCE</scope>
    <source>
        <strain evidence="2">TIGMIC 2</strain>
    </source>
</reference>